<evidence type="ECO:0000313" key="4">
    <source>
        <dbReference type="Proteomes" id="UP000230002"/>
    </source>
</evidence>
<keyword evidence="4" id="KW-1185">Reference proteome</keyword>
<reference evidence="3 4" key="1">
    <citation type="journal article" date="2015" name="Sci. Rep.">
        <title>Chromosome-level genome map provides insights into diverse defense mechanisms in the medicinal fungus Ganoderma sinense.</title>
        <authorList>
            <person name="Zhu Y."/>
            <person name="Xu J."/>
            <person name="Sun C."/>
            <person name="Zhou S."/>
            <person name="Xu H."/>
            <person name="Nelson D.R."/>
            <person name="Qian J."/>
            <person name="Song J."/>
            <person name="Luo H."/>
            <person name="Xiang L."/>
            <person name="Li Y."/>
            <person name="Xu Z."/>
            <person name="Ji A."/>
            <person name="Wang L."/>
            <person name="Lu S."/>
            <person name="Hayward A."/>
            <person name="Sun W."/>
            <person name="Li X."/>
            <person name="Schwartz D.C."/>
            <person name="Wang Y."/>
            <person name="Chen S."/>
        </authorList>
    </citation>
    <scope>NUCLEOTIDE SEQUENCE [LARGE SCALE GENOMIC DNA]</scope>
    <source>
        <strain evidence="3 4">ZZ0214-1</strain>
    </source>
</reference>
<feature type="signal peptide" evidence="1">
    <location>
        <begin position="1"/>
        <end position="20"/>
    </location>
</feature>
<dbReference type="AlphaFoldDB" id="A0A2G8RNX8"/>
<feature type="chain" id="PRO_5013715116" description="Heterokaryon incompatibility domain-containing protein" evidence="1">
    <location>
        <begin position="21"/>
        <end position="747"/>
    </location>
</feature>
<evidence type="ECO:0000256" key="1">
    <source>
        <dbReference type="SAM" id="SignalP"/>
    </source>
</evidence>
<accession>A0A2G8RNX8</accession>
<keyword evidence="1" id="KW-0732">Signal</keyword>
<dbReference type="InterPro" id="IPR010730">
    <property type="entry name" value="HET"/>
</dbReference>
<dbReference type="PANTHER" id="PTHR33112">
    <property type="entry name" value="DOMAIN PROTEIN, PUTATIVE-RELATED"/>
    <property type="match status" value="1"/>
</dbReference>
<dbReference type="OrthoDB" id="2747661at2759"/>
<dbReference type="Pfam" id="PF06985">
    <property type="entry name" value="HET"/>
    <property type="match status" value="1"/>
</dbReference>
<proteinExistence type="predicted"/>
<name>A0A2G8RNX8_9APHY</name>
<feature type="domain" description="Heterokaryon incompatibility" evidence="2">
    <location>
        <begin position="206"/>
        <end position="354"/>
    </location>
</feature>
<sequence length="747" mass="83708">MSALRELWLTILLWFHRLTRHPNQSTVCSYCATGPLSPSSWTAMMGDKSAVAYRTTRTRLLAGENGGCHLCRLLVVLGVGEGPEAEVIFQVDQDPDNPVDEPMDTQYLLIHARVDGCRDKFRTYCVYTSVDDLAADEIVCKAPTLRVDSPQARMLALERIKDCVDNHDTCLKPKKTRLPTRVIDCRVPTEPRLVLSESLENVFVPYVALSYVWGKDDTHCTRLANYEAYQAGIDYGIIPQTIRDAITVTNGLDMRYIWIDAFCIIQDSDEDKIKELVKMGDIYRDAYFTVIASSSPEGNAGFLQDRVLPPHWRVPFYRRDGRLGTVCIGQRGETVPSSVAGREPVDRRAWCFQEWLLSPRKLMYTTDTLRYHCQTSARPVENSIRALRTVQSSTLDHAFLPLPLATLANPDLATLSSEELFARQCMLWGLVVANYTQRSLSWKTDKLLAFSAIAEQFDSIWEAAWRPGRYIAGLWEGFLPRDLLWRRQIYAPPGSEDDLRPRPAEYLAPSWAWPSVDGHVVVGGGAAYSPGECIVDVCDVLECDVKLLDERLPYGRVTAGHLRVRAVVAPGWVVVEPPNLKPRSDYVDTHYYKLYGPTAELRSRLAGLSAASDDGVTVGEALFDGPEEMGVPVVVPAHFTRTDGRLLVVGQGVFRKDDALVQRLGQCDIYFDGTERVDVEDSWLVLINRGERRDRVTGEGLVVTSAGEGKFRRIGFWSLMLEVNNAVPADVPTWTKADAEKAVIDLV</sequence>
<dbReference type="STRING" id="1077348.A0A2G8RNX8"/>
<evidence type="ECO:0000313" key="3">
    <source>
        <dbReference type="EMBL" id="PIL23225.1"/>
    </source>
</evidence>
<evidence type="ECO:0000259" key="2">
    <source>
        <dbReference type="Pfam" id="PF06985"/>
    </source>
</evidence>
<dbReference type="PANTHER" id="PTHR33112:SF16">
    <property type="entry name" value="HETEROKARYON INCOMPATIBILITY DOMAIN-CONTAINING PROTEIN"/>
    <property type="match status" value="1"/>
</dbReference>
<gene>
    <name evidence="3" type="ORF">GSI_14534</name>
</gene>
<organism evidence="3 4">
    <name type="scientific">Ganoderma sinense ZZ0214-1</name>
    <dbReference type="NCBI Taxonomy" id="1077348"/>
    <lineage>
        <taxon>Eukaryota</taxon>
        <taxon>Fungi</taxon>
        <taxon>Dikarya</taxon>
        <taxon>Basidiomycota</taxon>
        <taxon>Agaricomycotina</taxon>
        <taxon>Agaricomycetes</taxon>
        <taxon>Polyporales</taxon>
        <taxon>Polyporaceae</taxon>
        <taxon>Ganoderma</taxon>
    </lineage>
</organism>
<protein>
    <recommendedName>
        <fullName evidence="2">Heterokaryon incompatibility domain-containing protein</fullName>
    </recommendedName>
</protein>
<comment type="caution">
    <text evidence="3">The sequence shown here is derived from an EMBL/GenBank/DDBJ whole genome shotgun (WGS) entry which is preliminary data.</text>
</comment>
<dbReference type="Proteomes" id="UP000230002">
    <property type="component" value="Unassembled WGS sequence"/>
</dbReference>
<dbReference type="EMBL" id="AYKW01000068">
    <property type="protein sequence ID" value="PIL23225.1"/>
    <property type="molecule type" value="Genomic_DNA"/>
</dbReference>